<keyword evidence="8" id="KW-1185">Reference proteome</keyword>
<organism evidence="7 8">
    <name type="scientific">Vitis rotundifolia</name>
    <name type="common">Muscadine grape</name>
    <dbReference type="NCBI Taxonomy" id="103349"/>
    <lineage>
        <taxon>Eukaryota</taxon>
        <taxon>Viridiplantae</taxon>
        <taxon>Streptophyta</taxon>
        <taxon>Embryophyta</taxon>
        <taxon>Tracheophyta</taxon>
        <taxon>Spermatophyta</taxon>
        <taxon>Magnoliopsida</taxon>
        <taxon>eudicotyledons</taxon>
        <taxon>Gunneridae</taxon>
        <taxon>Pentapetalae</taxon>
        <taxon>rosids</taxon>
        <taxon>Vitales</taxon>
        <taxon>Vitaceae</taxon>
        <taxon>Viteae</taxon>
        <taxon>Vitis</taxon>
    </lineage>
</organism>
<evidence type="ECO:0000256" key="5">
    <source>
        <dbReference type="SAM" id="MobiDB-lite"/>
    </source>
</evidence>
<evidence type="ECO:0000259" key="6">
    <source>
        <dbReference type="PROSITE" id="PS51294"/>
    </source>
</evidence>
<evidence type="ECO:0000256" key="2">
    <source>
        <dbReference type="ARBA" id="ARBA00023015"/>
    </source>
</evidence>
<dbReference type="Pfam" id="PF00249">
    <property type="entry name" value="Myb_DNA-binding"/>
    <property type="match status" value="1"/>
</dbReference>
<dbReference type="PROSITE" id="PS51294">
    <property type="entry name" value="HTH_MYB"/>
    <property type="match status" value="1"/>
</dbReference>
<comment type="caution">
    <text evidence="7">The sequence shown here is derived from an EMBL/GenBank/DDBJ whole genome shotgun (WGS) entry which is preliminary data.</text>
</comment>
<comment type="subcellular location">
    <subcellularLocation>
        <location evidence="1">Nucleus</location>
    </subcellularLocation>
</comment>
<sequence length="303" mass="33931">MGSCGRNGAVRQYIRSKVPRLRWTPELHHCFVHAIERLGGQDKATPKLVLQLMDVRGLTISHVKSHLQMYRSMKSDIGRQDRSSTQQRKQSFEDHDGCVDEETGDVGFHPPLKSIEESDSQFIYSPLRAKRARIETMSSISENLQCSQRICETVAIPYSFDDYLAEKRGIKEGGGFRWQTQAPSPAFPLPHDLYNLNPFGYAAEESDFLKIAKLEDQKHAAAQMNKNEDAERRPVDGEEAGGCGLSLSLSLHHPSTQRSNASSTSEISEAFSSYPRSNFKDSFGSFSEERSINLDLSIALCGI</sequence>
<evidence type="ECO:0000256" key="1">
    <source>
        <dbReference type="ARBA" id="ARBA00004123"/>
    </source>
</evidence>
<evidence type="ECO:0000256" key="3">
    <source>
        <dbReference type="ARBA" id="ARBA00023163"/>
    </source>
</evidence>
<dbReference type="AlphaFoldDB" id="A0AA39E7J7"/>
<accession>A0AA39E7J7</accession>
<keyword evidence="3" id="KW-0804">Transcription</keyword>
<dbReference type="InterPro" id="IPR046955">
    <property type="entry name" value="PHR1-like"/>
</dbReference>
<dbReference type="PANTHER" id="PTHR31314:SF188">
    <property type="entry name" value="TRANSCRIPTION FACTOR KAN2 ISOFORM X1-RELATED"/>
    <property type="match status" value="1"/>
</dbReference>
<evidence type="ECO:0000313" key="7">
    <source>
        <dbReference type="EMBL" id="KAJ9708700.1"/>
    </source>
</evidence>
<keyword evidence="2" id="KW-0805">Transcription regulation</keyword>
<dbReference type="InterPro" id="IPR017930">
    <property type="entry name" value="Myb_dom"/>
</dbReference>
<dbReference type="FunFam" id="1.10.10.60:FF:000002">
    <property type="entry name" value="Myb family transcription factor"/>
    <property type="match status" value="1"/>
</dbReference>
<dbReference type="NCBIfam" id="TIGR01557">
    <property type="entry name" value="myb_SHAQKYF"/>
    <property type="match status" value="1"/>
</dbReference>
<dbReference type="Proteomes" id="UP001168098">
    <property type="component" value="Unassembled WGS sequence"/>
</dbReference>
<dbReference type="GO" id="GO:0005634">
    <property type="term" value="C:nucleus"/>
    <property type="evidence" value="ECO:0007669"/>
    <property type="project" value="UniProtKB-SubCell"/>
</dbReference>
<dbReference type="PANTHER" id="PTHR31314">
    <property type="entry name" value="MYB FAMILY TRANSCRIPTION FACTOR PHL7-LIKE"/>
    <property type="match status" value="1"/>
</dbReference>
<dbReference type="GO" id="GO:0003677">
    <property type="term" value="F:DNA binding"/>
    <property type="evidence" value="ECO:0007669"/>
    <property type="project" value="InterPro"/>
</dbReference>
<dbReference type="InterPro" id="IPR006447">
    <property type="entry name" value="Myb_dom_plants"/>
</dbReference>
<feature type="domain" description="HTH myb-type" evidence="6">
    <location>
        <begin position="15"/>
        <end position="75"/>
    </location>
</feature>
<name>A0AA39E7J7_VITRO</name>
<dbReference type="EMBL" id="JARBHA010000001">
    <property type="protein sequence ID" value="KAJ9708700.1"/>
    <property type="molecule type" value="Genomic_DNA"/>
</dbReference>
<gene>
    <name evidence="7" type="ORF">PVL29_000627</name>
</gene>
<dbReference type="GO" id="GO:0003700">
    <property type="term" value="F:DNA-binding transcription factor activity"/>
    <property type="evidence" value="ECO:0007669"/>
    <property type="project" value="InterPro"/>
</dbReference>
<dbReference type="InterPro" id="IPR001005">
    <property type="entry name" value="SANT/Myb"/>
</dbReference>
<protein>
    <recommendedName>
        <fullName evidence="6">HTH myb-type domain-containing protein</fullName>
    </recommendedName>
</protein>
<feature type="compositionally biased region" description="Basic and acidic residues" evidence="5">
    <location>
        <begin position="226"/>
        <end position="236"/>
    </location>
</feature>
<dbReference type="SUPFAM" id="SSF46689">
    <property type="entry name" value="Homeodomain-like"/>
    <property type="match status" value="1"/>
</dbReference>
<feature type="region of interest" description="Disordered" evidence="5">
    <location>
        <begin position="220"/>
        <end position="239"/>
    </location>
</feature>
<keyword evidence="4" id="KW-0539">Nucleus</keyword>
<evidence type="ECO:0000313" key="8">
    <source>
        <dbReference type="Proteomes" id="UP001168098"/>
    </source>
</evidence>
<proteinExistence type="predicted"/>
<dbReference type="InterPro" id="IPR009057">
    <property type="entry name" value="Homeodomain-like_sf"/>
</dbReference>
<feature type="region of interest" description="Disordered" evidence="5">
    <location>
        <begin position="75"/>
        <end position="100"/>
    </location>
</feature>
<dbReference type="Gene3D" id="1.10.10.60">
    <property type="entry name" value="Homeodomain-like"/>
    <property type="match status" value="1"/>
</dbReference>
<evidence type="ECO:0000256" key="4">
    <source>
        <dbReference type="ARBA" id="ARBA00023242"/>
    </source>
</evidence>
<reference evidence="7 8" key="1">
    <citation type="journal article" date="2023" name="BMC Biotechnol.">
        <title>Vitis rotundifolia cv Carlos genome sequencing.</title>
        <authorList>
            <person name="Huff M."/>
            <person name="Hulse-Kemp A."/>
            <person name="Scheffler B."/>
            <person name="Youngblood R."/>
            <person name="Simpson S."/>
            <person name="Babiker E."/>
            <person name="Staton M."/>
        </authorList>
    </citation>
    <scope>NUCLEOTIDE SEQUENCE [LARGE SCALE GENOMIC DNA]</scope>
    <source>
        <tissue evidence="7">Leaf</tissue>
    </source>
</reference>